<evidence type="ECO:0000313" key="2">
    <source>
        <dbReference type="Proteomes" id="UP001229251"/>
    </source>
</evidence>
<evidence type="ECO:0000313" key="1">
    <source>
        <dbReference type="EMBL" id="MDK7186871.1"/>
    </source>
</evidence>
<dbReference type="RefSeq" id="WP_285065456.1">
    <property type="nucleotide sequence ID" value="NZ_JASOOE010000004.1"/>
</dbReference>
<protein>
    <submittedName>
        <fullName evidence="1">Uncharacterized protein</fullName>
    </submittedName>
</protein>
<reference evidence="1" key="1">
    <citation type="submission" date="2023-05" db="EMBL/GenBank/DDBJ databases">
        <title>Cataloging the Phylogenetic Diversity of Human Bladder Bacteria.</title>
        <authorList>
            <person name="Du J."/>
        </authorList>
    </citation>
    <scope>NUCLEOTIDE SEQUENCE</scope>
    <source>
        <strain evidence="1">UMB1231</strain>
    </source>
</reference>
<name>A0AAJ1V314_9LACT</name>
<accession>A0AAJ1V314</accession>
<organism evidence="1 2">
    <name type="scientific">Facklamia hominis</name>
    <dbReference type="NCBI Taxonomy" id="178214"/>
    <lineage>
        <taxon>Bacteria</taxon>
        <taxon>Bacillati</taxon>
        <taxon>Bacillota</taxon>
        <taxon>Bacilli</taxon>
        <taxon>Lactobacillales</taxon>
        <taxon>Aerococcaceae</taxon>
        <taxon>Facklamia</taxon>
    </lineage>
</organism>
<dbReference type="Proteomes" id="UP001229251">
    <property type="component" value="Unassembled WGS sequence"/>
</dbReference>
<dbReference type="AlphaFoldDB" id="A0AAJ1V314"/>
<dbReference type="EMBL" id="JASOOE010000004">
    <property type="protein sequence ID" value="MDK7186871.1"/>
    <property type="molecule type" value="Genomic_DNA"/>
</dbReference>
<comment type="caution">
    <text evidence="1">The sequence shown here is derived from an EMBL/GenBank/DDBJ whole genome shotgun (WGS) entry which is preliminary data.</text>
</comment>
<proteinExistence type="predicted"/>
<sequence length="113" mass="12895">MKGAFEGLSKEEIWEEILQRTKAPSPEFTEEERRIIDVLFAGKSGATNRSVKKRRSMRVRLTKGKEEYIFNDVEECANALGMAKNTVVTYASGNRTRKTGDLAGWKFEYIRNG</sequence>
<gene>
    <name evidence="1" type="ORF">QP433_02645</name>
</gene>